<evidence type="ECO:0000259" key="8">
    <source>
        <dbReference type="PROSITE" id="PS50893"/>
    </source>
</evidence>
<evidence type="ECO:0000256" key="3">
    <source>
        <dbReference type="ARBA" id="ARBA00022448"/>
    </source>
</evidence>
<dbReference type="NCBIfam" id="NF007739">
    <property type="entry name" value="PRK10419.1"/>
    <property type="match status" value="2"/>
</dbReference>
<dbReference type="InterPro" id="IPR017871">
    <property type="entry name" value="ABC_transporter-like_CS"/>
</dbReference>
<protein>
    <submittedName>
        <fullName evidence="9">ABC transporter ATP-binding protein</fullName>
    </submittedName>
</protein>
<dbReference type="SUPFAM" id="SSF52540">
    <property type="entry name" value="P-loop containing nucleoside triphosphate hydrolases"/>
    <property type="match status" value="2"/>
</dbReference>
<evidence type="ECO:0000313" key="10">
    <source>
        <dbReference type="Proteomes" id="UP001597295"/>
    </source>
</evidence>
<evidence type="ECO:0000256" key="1">
    <source>
        <dbReference type="ARBA" id="ARBA00004417"/>
    </source>
</evidence>
<dbReference type="InterPro" id="IPR013563">
    <property type="entry name" value="Oligopep_ABC_C"/>
</dbReference>
<sequence>MNAPLLDIRGLGIQFAGATNPAVQGLDLQISAGETLAIVGESGSGKSVTALAALALLPPTASIEGAITLAGVNMRDAPDSERRKVRGTKAAIIFQEPMTALNPLHTVEQQIGETLTLKYRLTGAALKARIIELLTEVGIDNPETRLPSYPHQLSGGQRQRVMIAAALAGDPDLLIADEPTTAIDVTLQVQILALLKTLQARRGMGLLLITHDLSVVRRMADRVIVMQRGQMVEQGATDAILSNPQHAYTRGLIDAEPNGEPAPLAPDAVTLVEAKEVKVWFPIKAGVLRRTVGHVKGVDGVSLTLKAGETLGVVGESGSGKSSLGYALVGLLAAGGSIQMAGADLGKLSGRALRPHRRNFQIVFQDPFGALNPRLTVGDLIGEGLDLHKLEPTQEGRDARIVAALREVDLDPELRHRYPHEFSGGQRQRIAIARALILQPKVIVLDEPTSALDRTVQAQVIDLLRDLQRRHGIAYIFISHDLAVVRAMSHRILVMRHGRIVEEGPAAKVFDAPEADYTRELVTAARA</sequence>
<dbReference type="PANTHER" id="PTHR43297">
    <property type="entry name" value="OLIGOPEPTIDE TRANSPORT ATP-BINDING PROTEIN APPD"/>
    <property type="match status" value="1"/>
</dbReference>
<dbReference type="InterPro" id="IPR027417">
    <property type="entry name" value="P-loop_NTPase"/>
</dbReference>
<dbReference type="RefSeq" id="WP_379874958.1">
    <property type="nucleotide sequence ID" value="NZ_JBHUIP010000003.1"/>
</dbReference>
<evidence type="ECO:0000256" key="6">
    <source>
        <dbReference type="ARBA" id="ARBA00022840"/>
    </source>
</evidence>
<feature type="domain" description="ABC transporter" evidence="8">
    <location>
        <begin position="8"/>
        <end position="253"/>
    </location>
</feature>
<evidence type="ECO:0000256" key="2">
    <source>
        <dbReference type="ARBA" id="ARBA00005417"/>
    </source>
</evidence>
<dbReference type="Proteomes" id="UP001597295">
    <property type="component" value="Unassembled WGS sequence"/>
</dbReference>
<dbReference type="CDD" id="cd03257">
    <property type="entry name" value="ABC_NikE_OppD_transporters"/>
    <property type="match status" value="2"/>
</dbReference>
<organism evidence="9 10">
    <name type="scientific">Lacibacterium aquatile</name>
    <dbReference type="NCBI Taxonomy" id="1168082"/>
    <lineage>
        <taxon>Bacteria</taxon>
        <taxon>Pseudomonadati</taxon>
        <taxon>Pseudomonadota</taxon>
        <taxon>Alphaproteobacteria</taxon>
        <taxon>Rhodospirillales</taxon>
        <taxon>Rhodospirillaceae</taxon>
    </lineage>
</organism>
<dbReference type="Pfam" id="PF08352">
    <property type="entry name" value="oligo_HPY"/>
    <property type="match status" value="1"/>
</dbReference>
<dbReference type="SMART" id="SM00382">
    <property type="entry name" value="AAA"/>
    <property type="match status" value="2"/>
</dbReference>
<evidence type="ECO:0000256" key="4">
    <source>
        <dbReference type="ARBA" id="ARBA00022475"/>
    </source>
</evidence>
<dbReference type="PANTHER" id="PTHR43297:SF2">
    <property type="entry name" value="DIPEPTIDE TRANSPORT ATP-BINDING PROTEIN DPPD"/>
    <property type="match status" value="1"/>
</dbReference>
<comment type="subcellular location">
    <subcellularLocation>
        <location evidence="1">Cell inner membrane</location>
        <topology evidence="1">Peripheral membrane protein</topology>
    </subcellularLocation>
</comment>
<dbReference type="NCBIfam" id="NF008453">
    <property type="entry name" value="PRK11308.1"/>
    <property type="match status" value="2"/>
</dbReference>
<evidence type="ECO:0000256" key="7">
    <source>
        <dbReference type="ARBA" id="ARBA00023136"/>
    </source>
</evidence>
<feature type="domain" description="ABC transporter" evidence="8">
    <location>
        <begin position="283"/>
        <end position="522"/>
    </location>
</feature>
<evidence type="ECO:0000313" key="9">
    <source>
        <dbReference type="EMBL" id="MFD2262047.1"/>
    </source>
</evidence>
<keyword evidence="7" id="KW-0472">Membrane</keyword>
<dbReference type="InterPro" id="IPR003593">
    <property type="entry name" value="AAA+_ATPase"/>
</dbReference>
<dbReference type="InterPro" id="IPR050388">
    <property type="entry name" value="ABC_Ni/Peptide_Import"/>
</dbReference>
<accession>A0ABW5DM38</accession>
<dbReference type="InterPro" id="IPR003439">
    <property type="entry name" value="ABC_transporter-like_ATP-bd"/>
</dbReference>
<dbReference type="EMBL" id="JBHUIP010000003">
    <property type="protein sequence ID" value="MFD2262047.1"/>
    <property type="molecule type" value="Genomic_DNA"/>
</dbReference>
<dbReference type="Gene3D" id="3.40.50.300">
    <property type="entry name" value="P-loop containing nucleotide triphosphate hydrolases"/>
    <property type="match status" value="2"/>
</dbReference>
<keyword evidence="10" id="KW-1185">Reference proteome</keyword>
<keyword evidence="5" id="KW-0547">Nucleotide-binding</keyword>
<keyword evidence="6 9" id="KW-0067">ATP-binding</keyword>
<comment type="similarity">
    <text evidence="2">Belongs to the ABC transporter superfamily.</text>
</comment>
<name>A0ABW5DM38_9PROT</name>
<keyword evidence="4" id="KW-1003">Cell membrane</keyword>
<evidence type="ECO:0000256" key="5">
    <source>
        <dbReference type="ARBA" id="ARBA00022741"/>
    </source>
</evidence>
<reference evidence="10" key="1">
    <citation type="journal article" date="2019" name="Int. J. Syst. Evol. Microbiol.">
        <title>The Global Catalogue of Microorganisms (GCM) 10K type strain sequencing project: providing services to taxonomists for standard genome sequencing and annotation.</title>
        <authorList>
            <consortium name="The Broad Institute Genomics Platform"/>
            <consortium name="The Broad Institute Genome Sequencing Center for Infectious Disease"/>
            <person name="Wu L."/>
            <person name="Ma J."/>
        </authorList>
    </citation>
    <scope>NUCLEOTIDE SEQUENCE [LARGE SCALE GENOMIC DNA]</scope>
    <source>
        <strain evidence="10">CGMCC 1.19062</strain>
    </source>
</reference>
<proteinExistence type="inferred from homology"/>
<dbReference type="GO" id="GO:0005524">
    <property type="term" value="F:ATP binding"/>
    <property type="evidence" value="ECO:0007669"/>
    <property type="project" value="UniProtKB-KW"/>
</dbReference>
<dbReference type="PROSITE" id="PS50893">
    <property type="entry name" value="ABC_TRANSPORTER_2"/>
    <property type="match status" value="2"/>
</dbReference>
<gene>
    <name evidence="9" type="ORF">ACFSM5_04045</name>
</gene>
<keyword evidence="3" id="KW-0813">Transport</keyword>
<comment type="caution">
    <text evidence="9">The sequence shown here is derived from an EMBL/GenBank/DDBJ whole genome shotgun (WGS) entry which is preliminary data.</text>
</comment>
<dbReference type="Pfam" id="PF00005">
    <property type="entry name" value="ABC_tran"/>
    <property type="match status" value="2"/>
</dbReference>
<dbReference type="PROSITE" id="PS00211">
    <property type="entry name" value="ABC_TRANSPORTER_1"/>
    <property type="match status" value="2"/>
</dbReference>